<feature type="non-terminal residue" evidence="2">
    <location>
        <position position="68"/>
    </location>
</feature>
<name>A0A8J2JZP1_9HEXA</name>
<feature type="compositionally biased region" description="Basic and acidic residues" evidence="1">
    <location>
        <begin position="1"/>
        <end position="13"/>
    </location>
</feature>
<evidence type="ECO:0000313" key="2">
    <source>
        <dbReference type="EMBL" id="CAG7724995.1"/>
    </source>
</evidence>
<feature type="compositionally biased region" description="Polar residues" evidence="1">
    <location>
        <begin position="40"/>
        <end position="50"/>
    </location>
</feature>
<feature type="non-terminal residue" evidence="2">
    <location>
        <position position="1"/>
    </location>
</feature>
<accession>A0A8J2JZP1</accession>
<comment type="caution">
    <text evidence="2">The sequence shown here is derived from an EMBL/GenBank/DDBJ whole genome shotgun (WGS) entry which is preliminary data.</text>
</comment>
<dbReference type="AlphaFoldDB" id="A0A8J2JZP1"/>
<sequence length="68" mass="6758">SNHHNRDSPEELRSASGSADGSSLDGLDALGSCSDGGSPTRDSATSSAESTKGDGDSEGEVLKCPDCS</sequence>
<evidence type="ECO:0000256" key="1">
    <source>
        <dbReference type="SAM" id="MobiDB-lite"/>
    </source>
</evidence>
<protein>
    <submittedName>
        <fullName evidence="2">Uncharacterized protein</fullName>
    </submittedName>
</protein>
<gene>
    <name evidence="2" type="ORF">AFUS01_LOCUS13981</name>
</gene>
<keyword evidence="3" id="KW-1185">Reference proteome</keyword>
<dbReference type="Proteomes" id="UP000708208">
    <property type="component" value="Unassembled WGS sequence"/>
</dbReference>
<organism evidence="2 3">
    <name type="scientific">Allacma fusca</name>
    <dbReference type="NCBI Taxonomy" id="39272"/>
    <lineage>
        <taxon>Eukaryota</taxon>
        <taxon>Metazoa</taxon>
        <taxon>Ecdysozoa</taxon>
        <taxon>Arthropoda</taxon>
        <taxon>Hexapoda</taxon>
        <taxon>Collembola</taxon>
        <taxon>Symphypleona</taxon>
        <taxon>Sminthuridae</taxon>
        <taxon>Allacma</taxon>
    </lineage>
</organism>
<proteinExistence type="predicted"/>
<evidence type="ECO:0000313" key="3">
    <source>
        <dbReference type="Proteomes" id="UP000708208"/>
    </source>
</evidence>
<feature type="compositionally biased region" description="Basic and acidic residues" evidence="1">
    <location>
        <begin position="51"/>
        <end position="68"/>
    </location>
</feature>
<feature type="compositionally biased region" description="Low complexity" evidence="1">
    <location>
        <begin position="14"/>
        <end position="38"/>
    </location>
</feature>
<dbReference type="EMBL" id="CAJVCH010116354">
    <property type="protein sequence ID" value="CAG7724995.1"/>
    <property type="molecule type" value="Genomic_DNA"/>
</dbReference>
<reference evidence="2" key="1">
    <citation type="submission" date="2021-06" db="EMBL/GenBank/DDBJ databases">
        <authorList>
            <person name="Hodson N. C."/>
            <person name="Mongue J. A."/>
            <person name="Jaron S. K."/>
        </authorList>
    </citation>
    <scope>NUCLEOTIDE SEQUENCE</scope>
</reference>
<feature type="region of interest" description="Disordered" evidence="1">
    <location>
        <begin position="1"/>
        <end position="68"/>
    </location>
</feature>